<dbReference type="OrthoDB" id="2014201at2759"/>
<gene>
    <name evidence="15" type="ORF">HPODL_02124</name>
</gene>
<evidence type="ECO:0000313" key="15">
    <source>
        <dbReference type="EMBL" id="ESX02801.1"/>
    </source>
</evidence>
<feature type="compositionally biased region" description="Acidic residues" evidence="14">
    <location>
        <begin position="347"/>
        <end position="357"/>
    </location>
</feature>
<evidence type="ECO:0000256" key="3">
    <source>
        <dbReference type="ARBA" id="ARBA00022490"/>
    </source>
</evidence>
<evidence type="ECO:0000256" key="4">
    <source>
        <dbReference type="ARBA" id="ARBA00022679"/>
    </source>
</evidence>
<keyword evidence="7" id="KW-0325">Glycoprotein</keyword>
<accession>W1QKM6</accession>
<keyword evidence="5" id="KW-0479">Metal-binding</keyword>
<dbReference type="OMA" id="WHEVYES"/>
<feature type="compositionally biased region" description="Polar residues" evidence="14">
    <location>
        <begin position="399"/>
        <end position="413"/>
    </location>
</feature>
<evidence type="ECO:0000256" key="5">
    <source>
        <dbReference type="ARBA" id="ARBA00022723"/>
    </source>
</evidence>
<dbReference type="EMBL" id="AEOI02000003">
    <property type="protein sequence ID" value="ESX02801.1"/>
    <property type="molecule type" value="Genomic_DNA"/>
</dbReference>
<dbReference type="RefSeq" id="XP_013937212.1">
    <property type="nucleotide sequence ID" value="XM_014081737.1"/>
</dbReference>
<dbReference type="eggNOG" id="KOG1950">
    <property type="taxonomic scope" value="Eukaryota"/>
</dbReference>
<comment type="function">
    <text evidence="13">Self-glucosylating initiator of glycogen synthesis. It catalyzes the formation of a short alpha (1,4)-glucosyl chain covalently attached via a glucose 1-O-tyrosyl linkage to internal tyrosine residues and these chains act as primers for the elongation reaction catalyzed by glycogen synthase.</text>
</comment>
<sequence>MSAYALLLLENTYLPGVLAVRKALSDTKAQFPVILLYSAENVNKDTIALLTASKLFSDLINIDDNILVSNSPHTLESVLNRPDLAYTLSKINLWRLVEYSKLVYLDADTLPLQNLDHLFARNFDASQVMAAPDCGWPDLFNSGFMVLQPNMTVFQELMDLYESTESFDGADQGLLNHYFNPDLYHGGISRWLRLPFIYNCTLNSHYEYFPALQRYFQDIKLFHFIGAKKPWDPTFASQLRKDPSLFKVADNKNVYQIWHEVYESIEVDGSSQTEALKITEKSEPDRVEAVEAVEAVETAVEPQPQPPIVHHQYYYKEPESEPEKYEENRGEAWKLNESRGPNKWEDASESEEEDDTRELDTRELVHSLSQLDVESPQDDYASTHPIFPWEKSAARQKPTRSFSARTSLPSSLTKIPFTAAFDDGSELENYIASRDQADRPETLQEIKQDEQLDEQESQELEKLAP</sequence>
<dbReference type="GO" id="GO:0008466">
    <property type="term" value="F:glycogenin glucosyltransferase activity"/>
    <property type="evidence" value="ECO:0007669"/>
    <property type="project" value="UniProtKB-EC"/>
</dbReference>
<dbReference type="HOGENOM" id="CLU_017171_4_2_1"/>
<dbReference type="KEGG" id="opa:HPODL_02124"/>
<name>W1QKM6_OGAPD</name>
<feature type="region of interest" description="Disordered" evidence="14">
    <location>
        <begin position="316"/>
        <end position="413"/>
    </location>
</feature>
<dbReference type="SUPFAM" id="SSF53448">
    <property type="entry name" value="Nucleotide-diphospho-sugar transferases"/>
    <property type="match status" value="1"/>
</dbReference>
<dbReference type="InterPro" id="IPR050587">
    <property type="entry name" value="GNT1/Glycosyltrans_8"/>
</dbReference>
<evidence type="ECO:0000256" key="9">
    <source>
        <dbReference type="ARBA" id="ARBA00038162"/>
    </source>
</evidence>
<evidence type="ECO:0000256" key="7">
    <source>
        <dbReference type="ARBA" id="ARBA00023180"/>
    </source>
</evidence>
<dbReference type="GO" id="GO:0005978">
    <property type="term" value="P:glycogen biosynthetic process"/>
    <property type="evidence" value="ECO:0007669"/>
    <property type="project" value="UniProtKB-KW"/>
</dbReference>
<dbReference type="Proteomes" id="UP000008673">
    <property type="component" value="Unassembled WGS sequence"/>
</dbReference>
<evidence type="ECO:0000256" key="8">
    <source>
        <dbReference type="ARBA" id="ARBA00023211"/>
    </source>
</evidence>
<evidence type="ECO:0000256" key="12">
    <source>
        <dbReference type="ARBA" id="ARBA00052293"/>
    </source>
</evidence>
<comment type="similarity">
    <text evidence="9">Belongs to the glycosyltransferase 8 family. Glycogenin subfamily.</text>
</comment>
<dbReference type="InterPro" id="IPR002495">
    <property type="entry name" value="Glyco_trans_8"/>
</dbReference>
<organism evidence="15 16">
    <name type="scientific">Ogataea parapolymorpha (strain ATCC 26012 / BCRC 20466 / JCM 22074 / NRRL Y-7560 / DL-1)</name>
    <name type="common">Yeast</name>
    <name type="synonym">Hansenula polymorpha</name>
    <dbReference type="NCBI Taxonomy" id="871575"/>
    <lineage>
        <taxon>Eukaryota</taxon>
        <taxon>Fungi</taxon>
        <taxon>Dikarya</taxon>
        <taxon>Ascomycota</taxon>
        <taxon>Saccharomycotina</taxon>
        <taxon>Pichiomycetes</taxon>
        <taxon>Pichiales</taxon>
        <taxon>Pichiaceae</taxon>
        <taxon>Ogataea</taxon>
    </lineage>
</organism>
<comment type="caution">
    <text evidence="15">The sequence shown here is derived from an EMBL/GenBank/DDBJ whole genome shotgun (WGS) entry which is preliminary data.</text>
</comment>
<dbReference type="STRING" id="871575.W1QKM6"/>
<evidence type="ECO:0000256" key="6">
    <source>
        <dbReference type="ARBA" id="ARBA00023056"/>
    </source>
</evidence>
<comment type="catalytic activity">
    <reaction evidence="11">
        <text>[1,4-alpha-D-glucosyl](n)-L-tyrosyl-[glycogenin] + UDP-alpha-D-glucose = [1,4-alpha-D-glucosyl](n+1)-L-tyrosyl-[glycogenin] + UDP + H(+)</text>
        <dbReference type="Rhea" id="RHEA:56560"/>
        <dbReference type="Rhea" id="RHEA-COMP:14606"/>
        <dbReference type="Rhea" id="RHEA-COMP:14607"/>
        <dbReference type="ChEBI" id="CHEBI:15378"/>
        <dbReference type="ChEBI" id="CHEBI:58223"/>
        <dbReference type="ChEBI" id="CHEBI:58885"/>
        <dbReference type="ChEBI" id="CHEBI:140574"/>
        <dbReference type="EC" id="2.4.1.186"/>
    </reaction>
</comment>
<keyword evidence="4" id="KW-0808">Transferase</keyword>
<keyword evidence="6" id="KW-0320">Glycogen biosynthesis</keyword>
<comment type="subcellular location">
    <subcellularLocation>
        <location evidence="2">Cytoplasm</location>
    </subcellularLocation>
</comment>
<evidence type="ECO:0000313" key="16">
    <source>
        <dbReference type="Proteomes" id="UP000008673"/>
    </source>
</evidence>
<proteinExistence type="inferred from homology"/>
<dbReference type="InterPro" id="IPR029044">
    <property type="entry name" value="Nucleotide-diphossugar_trans"/>
</dbReference>
<dbReference type="Pfam" id="PF01501">
    <property type="entry name" value="Glyco_transf_8"/>
    <property type="match status" value="1"/>
</dbReference>
<feature type="compositionally biased region" description="Basic and acidic residues" evidence="14">
    <location>
        <begin position="316"/>
        <end position="346"/>
    </location>
</feature>
<dbReference type="EC" id="2.4.1.186" evidence="10"/>
<protein>
    <recommendedName>
        <fullName evidence="10">glycogenin glucosyltransferase</fullName>
        <ecNumber evidence="10">2.4.1.186</ecNumber>
    </recommendedName>
</protein>
<evidence type="ECO:0000256" key="11">
    <source>
        <dbReference type="ARBA" id="ARBA00050886"/>
    </source>
</evidence>
<dbReference type="GeneID" id="25771579"/>
<comment type="cofactor">
    <cofactor evidence="1">
        <name>Mn(2+)</name>
        <dbReference type="ChEBI" id="CHEBI:29035"/>
    </cofactor>
</comment>
<dbReference type="CDD" id="cd02537">
    <property type="entry name" value="GT8_Glycogenin"/>
    <property type="match status" value="1"/>
</dbReference>
<dbReference type="FunFam" id="3.90.550.10:FF:000092">
    <property type="entry name" value="Glycogenin 2"/>
    <property type="match status" value="1"/>
</dbReference>
<dbReference type="Gene3D" id="3.90.550.10">
    <property type="entry name" value="Spore Coat Polysaccharide Biosynthesis Protein SpsA, Chain A"/>
    <property type="match status" value="1"/>
</dbReference>
<comment type="catalytic activity">
    <reaction evidence="12">
        <text>L-tyrosyl-[glycogenin] + UDP-alpha-D-glucose = alpha-D-glucosyl-L-tyrosyl-[glycogenin] + UDP + H(+)</text>
        <dbReference type="Rhea" id="RHEA:23360"/>
        <dbReference type="Rhea" id="RHEA-COMP:14604"/>
        <dbReference type="Rhea" id="RHEA-COMP:14605"/>
        <dbReference type="ChEBI" id="CHEBI:15378"/>
        <dbReference type="ChEBI" id="CHEBI:46858"/>
        <dbReference type="ChEBI" id="CHEBI:58223"/>
        <dbReference type="ChEBI" id="CHEBI:58885"/>
        <dbReference type="ChEBI" id="CHEBI:140573"/>
        <dbReference type="EC" id="2.4.1.186"/>
    </reaction>
</comment>
<keyword evidence="8" id="KW-0464">Manganese</keyword>
<dbReference type="GO" id="GO:0005737">
    <property type="term" value="C:cytoplasm"/>
    <property type="evidence" value="ECO:0007669"/>
    <property type="project" value="UniProtKB-SubCell"/>
</dbReference>
<evidence type="ECO:0000256" key="1">
    <source>
        <dbReference type="ARBA" id="ARBA00001936"/>
    </source>
</evidence>
<evidence type="ECO:0000256" key="10">
    <source>
        <dbReference type="ARBA" id="ARBA00038934"/>
    </source>
</evidence>
<evidence type="ECO:0000256" key="13">
    <source>
        <dbReference type="ARBA" id="ARBA00057883"/>
    </source>
</evidence>
<dbReference type="AlphaFoldDB" id="W1QKM6"/>
<evidence type="ECO:0000256" key="2">
    <source>
        <dbReference type="ARBA" id="ARBA00004496"/>
    </source>
</evidence>
<evidence type="ECO:0000256" key="14">
    <source>
        <dbReference type="SAM" id="MobiDB-lite"/>
    </source>
</evidence>
<keyword evidence="16" id="KW-1185">Reference proteome</keyword>
<keyword evidence="3" id="KW-0963">Cytoplasm</keyword>
<dbReference type="PANTHER" id="PTHR11183">
    <property type="entry name" value="GLYCOGENIN SUBFAMILY MEMBER"/>
    <property type="match status" value="1"/>
</dbReference>
<reference evidence="15 16" key="1">
    <citation type="journal article" date="2013" name="BMC Genomics">
        <title>Genome sequence and analysis of methylotrophic yeast Hansenula polymorpha DL1.</title>
        <authorList>
            <person name="Ravin N.V."/>
            <person name="Eldarov M.A."/>
            <person name="Kadnikov V.V."/>
            <person name="Beletsky A.V."/>
            <person name="Schneider J."/>
            <person name="Mardanova E.S."/>
            <person name="Smekalova E.M."/>
            <person name="Zvereva M.I."/>
            <person name="Dontsova O.A."/>
            <person name="Mardanov A.V."/>
            <person name="Skryabin K.G."/>
        </authorList>
    </citation>
    <scope>NUCLEOTIDE SEQUENCE [LARGE SCALE GENOMIC DNA]</scope>
    <source>
        <strain evidence="16">ATCC 26012 / BCRC 20466 / JCM 22074 / NRRL Y-7560 / DL-1</strain>
    </source>
</reference>
<dbReference type="GO" id="GO:0046872">
    <property type="term" value="F:metal ion binding"/>
    <property type="evidence" value="ECO:0007669"/>
    <property type="project" value="UniProtKB-KW"/>
</dbReference>